<dbReference type="PANTHER" id="PTHR40131:SF1">
    <property type="entry name" value="C1Q DOMAIN-CONTAINING PROTEIN"/>
    <property type="match status" value="1"/>
</dbReference>
<dbReference type="Proteomes" id="UP000322899">
    <property type="component" value="Unassembled WGS sequence"/>
</dbReference>
<gene>
    <name evidence="2" type="ORF">FNF27_01468</name>
</gene>
<dbReference type="EMBL" id="VLTO01000005">
    <property type="protein sequence ID" value="KAA0177138.1"/>
    <property type="molecule type" value="Genomic_DNA"/>
</dbReference>
<organism evidence="2 3">
    <name type="scientific">Cafeteria roenbergensis</name>
    <name type="common">Marine flagellate</name>
    <dbReference type="NCBI Taxonomy" id="33653"/>
    <lineage>
        <taxon>Eukaryota</taxon>
        <taxon>Sar</taxon>
        <taxon>Stramenopiles</taxon>
        <taxon>Bigyra</taxon>
        <taxon>Opalozoa</taxon>
        <taxon>Bicosoecida</taxon>
        <taxon>Cafeteriaceae</taxon>
        <taxon>Cafeteria</taxon>
    </lineage>
</organism>
<sequence>MPGPDVPGPDLLSGAGGWRNIQAVIRSAIASLAHRMEACERDGAALRDAMGDAPRFADLHQAVSQRASTEDLETMGLGLQDQLSRRADALAERLAASQRDNHRLQERVASLEARIEACERRSAAAEEALAAKAEVSSLAGLVTAAELDAAGLLSRRDVEAMLASRVTRQELSDVADGLATRRDAEETRRLCEERPGRTEGPLVGRWVWKSRELREGGLVPWEHEAENTDEEALVWEGSGSTRVVAARPGLYRCCVGMFSGRAPVVTILVDGSPVVTCAPGAAADASKRLGASGRGAGSPGRSRLGASTASVTAAMAAAAAAAGAPQSGVTLHRHPVGSVAGLSLVQFLALPQRAAVSVMFEGEVRGQGFLELKKL</sequence>
<dbReference type="OrthoDB" id="65833at2759"/>
<reference evidence="2 3" key="1">
    <citation type="submission" date="2019-07" db="EMBL/GenBank/DDBJ databases">
        <title>Genomes of Cafeteria roenbergensis.</title>
        <authorList>
            <person name="Fischer M.G."/>
            <person name="Hackl T."/>
            <person name="Roman M."/>
        </authorList>
    </citation>
    <scope>NUCLEOTIDE SEQUENCE [LARGE SCALE GENOMIC DNA]</scope>
    <source>
        <strain evidence="2 3">E4-10P</strain>
    </source>
</reference>
<protein>
    <submittedName>
        <fullName evidence="2">Uncharacterized protein</fullName>
    </submittedName>
</protein>
<comment type="caution">
    <text evidence="2">The sequence shown here is derived from an EMBL/GenBank/DDBJ whole genome shotgun (WGS) entry which is preliminary data.</text>
</comment>
<accession>A0A5A8EIV3</accession>
<dbReference type="AlphaFoldDB" id="A0A5A8EIV3"/>
<name>A0A5A8EIV3_CAFRO</name>
<evidence type="ECO:0000313" key="3">
    <source>
        <dbReference type="Proteomes" id="UP000322899"/>
    </source>
</evidence>
<dbReference type="PANTHER" id="PTHR40131">
    <property type="entry name" value="C1Q DOMAIN-CONTAINING PROTEIN"/>
    <property type="match status" value="1"/>
</dbReference>
<feature type="coiled-coil region" evidence="1">
    <location>
        <begin position="80"/>
        <end position="128"/>
    </location>
</feature>
<evidence type="ECO:0000256" key="1">
    <source>
        <dbReference type="SAM" id="Coils"/>
    </source>
</evidence>
<keyword evidence="1" id="KW-0175">Coiled coil</keyword>
<evidence type="ECO:0000313" key="2">
    <source>
        <dbReference type="EMBL" id="KAA0177138.1"/>
    </source>
</evidence>
<proteinExistence type="predicted"/>